<dbReference type="InterPro" id="IPR011701">
    <property type="entry name" value="MFS"/>
</dbReference>
<dbReference type="PANTHER" id="PTHR12778">
    <property type="entry name" value="SOLUTE CARRIER FAMILY 33 ACETYL-COA TRANSPORTER -RELATED"/>
    <property type="match status" value="1"/>
</dbReference>
<dbReference type="GO" id="GO:0022857">
    <property type="term" value="F:transmembrane transporter activity"/>
    <property type="evidence" value="ECO:0007669"/>
    <property type="project" value="InterPro"/>
</dbReference>
<feature type="transmembrane region" description="Helical" evidence="7">
    <location>
        <begin position="292"/>
        <end position="314"/>
    </location>
</feature>
<dbReference type="Proteomes" id="UP001143400">
    <property type="component" value="Unassembled WGS sequence"/>
</dbReference>
<gene>
    <name evidence="8" type="primary">irp8</name>
    <name evidence="8" type="ORF">GCM10008170_31550</name>
</gene>
<evidence type="ECO:0000256" key="6">
    <source>
        <dbReference type="ARBA" id="ARBA00023136"/>
    </source>
</evidence>
<feature type="transmembrane region" description="Helical" evidence="7">
    <location>
        <begin position="320"/>
        <end position="341"/>
    </location>
</feature>
<reference evidence="8" key="2">
    <citation type="submission" date="2023-01" db="EMBL/GenBank/DDBJ databases">
        <authorList>
            <person name="Sun Q."/>
            <person name="Evtushenko L."/>
        </authorList>
    </citation>
    <scope>NUCLEOTIDE SEQUENCE</scope>
    <source>
        <strain evidence="8">VKM B-1606</strain>
    </source>
</reference>
<reference evidence="8" key="1">
    <citation type="journal article" date="2014" name="Int. J. Syst. Evol. Microbiol.">
        <title>Complete genome sequence of Corynebacterium casei LMG S-19264T (=DSM 44701T), isolated from a smear-ripened cheese.</title>
        <authorList>
            <consortium name="US DOE Joint Genome Institute (JGI-PGF)"/>
            <person name="Walter F."/>
            <person name="Albersmeier A."/>
            <person name="Kalinowski J."/>
            <person name="Ruckert C."/>
        </authorList>
    </citation>
    <scope>NUCLEOTIDE SEQUENCE</scope>
    <source>
        <strain evidence="8">VKM B-1606</strain>
    </source>
</reference>
<evidence type="ECO:0000256" key="2">
    <source>
        <dbReference type="ARBA" id="ARBA00008335"/>
    </source>
</evidence>
<dbReference type="GO" id="GO:0016020">
    <property type="term" value="C:membrane"/>
    <property type="evidence" value="ECO:0007669"/>
    <property type="project" value="UniProtKB-SubCell"/>
</dbReference>
<feature type="transmembrane region" description="Helical" evidence="7">
    <location>
        <begin position="230"/>
        <end position="252"/>
    </location>
</feature>
<protein>
    <submittedName>
        <fullName evidence="8">Signal transducer</fullName>
    </submittedName>
</protein>
<dbReference type="Gene3D" id="1.20.1250.20">
    <property type="entry name" value="MFS general substrate transporter like domains"/>
    <property type="match status" value="2"/>
</dbReference>
<feature type="transmembrane region" description="Helical" evidence="7">
    <location>
        <begin position="183"/>
        <end position="200"/>
    </location>
</feature>
<evidence type="ECO:0000256" key="1">
    <source>
        <dbReference type="ARBA" id="ARBA00004141"/>
    </source>
</evidence>
<dbReference type="InterPro" id="IPR036259">
    <property type="entry name" value="MFS_trans_sf"/>
</dbReference>
<feature type="transmembrane region" description="Helical" evidence="7">
    <location>
        <begin position="157"/>
        <end position="177"/>
    </location>
</feature>
<keyword evidence="5 7" id="KW-1133">Transmembrane helix</keyword>
<feature type="transmembrane region" description="Helical" evidence="7">
    <location>
        <begin position="116"/>
        <end position="136"/>
    </location>
</feature>
<evidence type="ECO:0000313" key="8">
    <source>
        <dbReference type="EMBL" id="GLK57136.1"/>
    </source>
</evidence>
<evidence type="ECO:0000256" key="5">
    <source>
        <dbReference type="ARBA" id="ARBA00022989"/>
    </source>
</evidence>
<dbReference type="EMBL" id="BSFF01000003">
    <property type="protein sequence ID" value="GLK57136.1"/>
    <property type="molecule type" value="Genomic_DNA"/>
</dbReference>
<evidence type="ECO:0000256" key="4">
    <source>
        <dbReference type="ARBA" id="ARBA00022692"/>
    </source>
</evidence>
<evidence type="ECO:0000313" key="9">
    <source>
        <dbReference type="Proteomes" id="UP001143400"/>
    </source>
</evidence>
<evidence type="ECO:0000256" key="7">
    <source>
        <dbReference type="SAM" id="Phobius"/>
    </source>
</evidence>
<feature type="transmembrane region" description="Helical" evidence="7">
    <location>
        <begin position="380"/>
        <end position="405"/>
    </location>
</feature>
<keyword evidence="4 7" id="KW-0812">Transmembrane</keyword>
<sequence length="417" mass="41975">MVTSPPAAASPAALPSAPRVIAAIGGIYVAQSVIGGVTFTGLPAVLRSAGLSLGEIGLIFLTVLPWSFKFLWAPAVERYRLPPGRPHRSRAVVAIGGAIATAALALAGLFGPAALGPLVVCLVVAAFATATVDIACDGYAVESLADRHRGWGNAAQVGGAYMGSAIGGGLFLVLVDYVGWGPATWAMCGVLVALGALFVFGRDGRPAVPADARRPSLLAALKRPEVRAGLALTALFVAGQKWILLVLGPFLVDAGLGLSTIGVLNGVGATGAGLLGALMGGVVVRRFGAERMAVAALGLQCALAAALAACALFGVRDPWLLGAIVIANSAVMALGFVALYARLMGYASPAQAGVDFTLFQCMDGIVSLIGWYLAGYLADSFGYAASFALATGVALLASATLPILFARADRSVAAASA</sequence>
<evidence type="ECO:0000256" key="3">
    <source>
        <dbReference type="ARBA" id="ARBA00022448"/>
    </source>
</evidence>
<feature type="transmembrane region" description="Helical" evidence="7">
    <location>
        <begin position="91"/>
        <end position="110"/>
    </location>
</feature>
<keyword evidence="3" id="KW-0813">Transport</keyword>
<dbReference type="PANTHER" id="PTHR12778:SF10">
    <property type="entry name" value="MAJOR FACILITATOR SUPERFAMILY DOMAIN-CONTAINING PROTEIN 3"/>
    <property type="match status" value="1"/>
</dbReference>
<dbReference type="SUPFAM" id="SSF103473">
    <property type="entry name" value="MFS general substrate transporter"/>
    <property type="match status" value="1"/>
</dbReference>
<keyword evidence="6 7" id="KW-0472">Membrane</keyword>
<feature type="transmembrane region" description="Helical" evidence="7">
    <location>
        <begin position="258"/>
        <end position="280"/>
    </location>
</feature>
<comment type="similarity">
    <text evidence="2">Belongs to the major facilitator superfamily.</text>
</comment>
<dbReference type="InterPro" id="IPR004752">
    <property type="entry name" value="AmpG_permease/AT-1"/>
</dbReference>
<feature type="transmembrane region" description="Helical" evidence="7">
    <location>
        <begin position="20"/>
        <end position="45"/>
    </location>
</feature>
<dbReference type="Pfam" id="PF07690">
    <property type="entry name" value="MFS_1"/>
    <property type="match status" value="1"/>
</dbReference>
<feature type="transmembrane region" description="Helical" evidence="7">
    <location>
        <begin position="353"/>
        <end position="374"/>
    </location>
</feature>
<organism evidence="8 9">
    <name type="scientific">Methylopila capsulata</name>
    <dbReference type="NCBI Taxonomy" id="61654"/>
    <lineage>
        <taxon>Bacteria</taxon>
        <taxon>Pseudomonadati</taxon>
        <taxon>Pseudomonadota</taxon>
        <taxon>Alphaproteobacteria</taxon>
        <taxon>Hyphomicrobiales</taxon>
        <taxon>Methylopilaceae</taxon>
        <taxon>Methylopila</taxon>
    </lineage>
</organism>
<accession>A0A9W6IV39</accession>
<dbReference type="AlphaFoldDB" id="A0A9W6IV39"/>
<comment type="subcellular location">
    <subcellularLocation>
        <location evidence="1">Membrane</location>
        <topology evidence="1">Multi-pass membrane protein</topology>
    </subcellularLocation>
</comment>
<name>A0A9W6IV39_9HYPH</name>
<comment type="caution">
    <text evidence="8">The sequence shown here is derived from an EMBL/GenBank/DDBJ whole genome shotgun (WGS) entry which is preliminary data.</text>
</comment>
<feature type="transmembrane region" description="Helical" evidence="7">
    <location>
        <begin position="51"/>
        <end position="71"/>
    </location>
</feature>
<proteinExistence type="inferred from homology"/>